<dbReference type="Proteomes" id="UP001152607">
    <property type="component" value="Unassembled WGS sequence"/>
</dbReference>
<evidence type="ECO:0000313" key="3">
    <source>
        <dbReference type="Proteomes" id="UP001152607"/>
    </source>
</evidence>
<organism evidence="2 3">
    <name type="scientific">Periconia digitata</name>
    <dbReference type="NCBI Taxonomy" id="1303443"/>
    <lineage>
        <taxon>Eukaryota</taxon>
        <taxon>Fungi</taxon>
        <taxon>Dikarya</taxon>
        <taxon>Ascomycota</taxon>
        <taxon>Pezizomycotina</taxon>
        <taxon>Dothideomycetes</taxon>
        <taxon>Pleosporomycetidae</taxon>
        <taxon>Pleosporales</taxon>
        <taxon>Massarineae</taxon>
        <taxon>Periconiaceae</taxon>
        <taxon>Periconia</taxon>
    </lineage>
</organism>
<sequence length="352" mass="39790">MKLLCGLYSHNIQLRYKITSHSLVERLLHTKLQSFTYFDIPVLLSTKTLQTSPLCFFVCANDSHISSPRVGHLLCTASCSPINIPREPPNSQNYEMPHQFNHPSKTTSAEPRTSGRNKNPRSPDGTTESKITNPQNKQRASEVSIQVKTPGTANTPDIANESKFKKDQTSYGTAETETTSEIAETSEARISQAPLMPIDIMQHDWYIKQFPQILPSNFKIIHKRINAEFEAHVKTLSFLFDGVQDSFDANFDATISGYTSEAVLTSYQGLLRSAQFKEAHGRFKEWLMCRELQIGKCHDLEQCPTSCRLNKGAAKQNKIEGWAIRVYESENVFTQELKNGSGKKWFETGEFT</sequence>
<feature type="region of interest" description="Disordered" evidence="1">
    <location>
        <begin position="86"/>
        <end position="180"/>
    </location>
</feature>
<comment type="caution">
    <text evidence="2">The sequence shown here is derived from an EMBL/GenBank/DDBJ whole genome shotgun (WGS) entry which is preliminary data.</text>
</comment>
<reference evidence="2" key="1">
    <citation type="submission" date="2023-01" db="EMBL/GenBank/DDBJ databases">
        <authorList>
            <person name="Van Ghelder C."/>
            <person name="Rancurel C."/>
        </authorList>
    </citation>
    <scope>NUCLEOTIDE SEQUENCE</scope>
    <source>
        <strain evidence="2">CNCM I-4278</strain>
    </source>
</reference>
<feature type="compositionally biased region" description="Polar residues" evidence="1">
    <location>
        <begin position="101"/>
        <end position="117"/>
    </location>
</feature>
<keyword evidence="3" id="KW-1185">Reference proteome</keyword>
<gene>
    <name evidence="2" type="ORF">PDIGIT_LOCUS2459</name>
</gene>
<protein>
    <submittedName>
        <fullName evidence="2">Uncharacterized protein</fullName>
    </submittedName>
</protein>
<accession>A0A9W4XQX3</accession>
<evidence type="ECO:0000256" key="1">
    <source>
        <dbReference type="SAM" id="MobiDB-lite"/>
    </source>
</evidence>
<evidence type="ECO:0000313" key="2">
    <source>
        <dbReference type="EMBL" id="CAI6291084.1"/>
    </source>
</evidence>
<name>A0A9W4XQX3_9PLEO</name>
<proteinExistence type="predicted"/>
<dbReference type="EMBL" id="CAOQHR010000002">
    <property type="protein sequence ID" value="CAI6291084.1"/>
    <property type="molecule type" value="Genomic_DNA"/>
</dbReference>
<feature type="compositionally biased region" description="Polar residues" evidence="1">
    <location>
        <begin position="124"/>
        <end position="157"/>
    </location>
</feature>
<dbReference type="AlphaFoldDB" id="A0A9W4XQX3"/>